<protein>
    <submittedName>
        <fullName evidence="1">Uncharacterized protein</fullName>
    </submittedName>
</protein>
<organism evidence="1 2">
    <name type="scientific">Diatraea saccharalis</name>
    <name type="common">sugarcane borer</name>
    <dbReference type="NCBI Taxonomy" id="40085"/>
    <lineage>
        <taxon>Eukaryota</taxon>
        <taxon>Metazoa</taxon>
        <taxon>Ecdysozoa</taxon>
        <taxon>Arthropoda</taxon>
        <taxon>Hexapoda</taxon>
        <taxon>Insecta</taxon>
        <taxon>Pterygota</taxon>
        <taxon>Neoptera</taxon>
        <taxon>Endopterygota</taxon>
        <taxon>Lepidoptera</taxon>
        <taxon>Glossata</taxon>
        <taxon>Ditrysia</taxon>
        <taxon>Pyraloidea</taxon>
        <taxon>Crambidae</taxon>
        <taxon>Crambinae</taxon>
        <taxon>Diatraea</taxon>
    </lineage>
</organism>
<dbReference type="Proteomes" id="UP001153714">
    <property type="component" value="Chromosome 15"/>
</dbReference>
<dbReference type="OrthoDB" id="7362285at2759"/>
<evidence type="ECO:0000313" key="2">
    <source>
        <dbReference type="Proteomes" id="UP001153714"/>
    </source>
</evidence>
<reference evidence="1" key="1">
    <citation type="submission" date="2021-12" db="EMBL/GenBank/DDBJ databases">
        <authorList>
            <person name="King R."/>
        </authorList>
    </citation>
    <scope>NUCLEOTIDE SEQUENCE</scope>
</reference>
<evidence type="ECO:0000313" key="1">
    <source>
        <dbReference type="EMBL" id="CAG9786006.1"/>
    </source>
</evidence>
<accession>A0A9N9QYW4</accession>
<proteinExistence type="predicted"/>
<reference evidence="1" key="2">
    <citation type="submission" date="2022-10" db="EMBL/GenBank/DDBJ databases">
        <authorList>
            <consortium name="ENA_rothamsted_submissions"/>
            <consortium name="culmorum"/>
            <person name="King R."/>
        </authorList>
    </citation>
    <scope>NUCLEOTIDE SEQUENCE</scope>
</reference>
<name>A0A9N9QYW4_9NEOP</name>
<sequence>MVEAAICARHSEPSQSTLQLPIRADRAFSLASPVVGRRAKSQRGQAVRELHVVISEILAFIRNKLDIIDTESLIRIYVSAFSEEDIECAKKLLFSSVKTKIKFVSRRKQQKEKDLEDILTVLKTAEPDQIPIFVAYNLQKLPPICFDHFDVTKLLKDTILLREDKNGLIGLSHVSESADDATAVSPPSVSEIDALTHGDNATMVVNNALKYRTLCPSVGAAYSSVLLADFNSTLLEISIDNASVKDSLVKLPNMNKNYSNENEK</sequence>
<dbReference type="EMBL" id="OU893346">
    <property type="protein sequence ID" value="CAG9786006.1"/>
    <property type="molecule type" value="Genomic_DNA"/>
</dbReference>
<keyword evidence="2" id="KW-1185">Reference proteome</keyword>
<dbReference type="AlphaFoldDB" id="A0A9N9QYW4"/>
<gene>
    <name evidence="1" type="ORF">DIATSA_LOCUS3996</name>
</gene>